<dbReference type="GO" id="GO:0004842">
    <property type="term" value="F:ubiquitin-protein transferase activity"/>
    <property type="evidence" value="ECO:0007669"/>
    <property type="project" value="InterPro"/>
</dbReference>
<organism evidence="2">
    <name type="scientific">Marseillevirus LCMAC101</name>
    <dbReference type="NCBI Taxonomy" id="2506602"/>
    <lineage>
        <taxon>Viruses</taxon>
        <taxon>Varidnaviria</taxon>
        <taxon>Bamfordvirae</taxon>
        <taxon>Nucleocytoviricota</taxon>
        <taxon>Megaviricetes</taxon>
        <taxon>Pimascovirales</taxon>
        <taxon>Pimascovirales incertae sedis</taxon>
        <taxon>Marseilleviridae</taxon>
    </lineage>
</organism>
<gene>
    <name evidence="2" type="ORF">LCMAC101_06230</name>
</gene>
<feature type="coiled-coil region" evidence="1">
    <location>
        <begin position="135"/>
        <end position="165"/>
    </location>
</feature>
<accession>A0A481YS56</accession>
<protein>
    <submittedName>
        <fullName evidence="2">E3 ubiquitin-protein ligase</fullName>
    </submittedName>
</protein>
<sequence>MRDSEESPTYEPICFQRERCGIKWGYLFMIRKFGFKWMENKYRCYRARLYDAEFERTMPIYKKRLSAEKRICDLQNKREDIAHEGYSLYCKLYGRDGAHSSFKNGEDEAFPVIIHYRQTQIILRFNTLNHIINHLQSYIDKEEVTEQETEELINEEQKLQEKFQEGEIGKDLLNIKFKFHGHCPQNNCPGLITGAMRCENCDTEICGTCKAIKFPSHRCKKADILTTQLIEGDSKPCPKCKVMVFKSEGCNDMFCTHCQTSFNWHTLMINRGFIPHNPYLAEMRARLALPQDENRTPECLDLFDWWRLKKALCGVGMTKGETLEKPQTAQGCMLKVLYHIVRESDMLTRNYNDNRVSDHIFRFKLAKQWLRQEINKRVRRDILWKHKINDDYFDELNMIRRAWVESTLAIISNFVFNSKKIYSGKTSYDDISKQFQQQIRMISKFARDALFILGENSSESGQKLIPPIFFVDIDRFRVLKKDKYLRRVLNDYFIIEKPSKEFMERKNLDKFS</sequence>
<evidence type="ECO:0000256" key="1">
    <source>
        <dbReference type="SAM" id="Coils"/>
    </source>
</evidence>
<dbReference type="PANTHER" id="PTHR11685">
    <property type="entry name" value="RBR FAMILY RING FINGER AND IBR DOMAIN-CONTAINING"/>
    <property type="match status" value="1"/>
</dbReference>
<proteinExistence type="predicted"/>
<name>A0A481YS56_9VIRU</name>
<reference evidence="2" key="1">
    <citation type="journal article" date="2019" name="MBio">
        <title>Virus Genomes from Deep Sea Sediments Expand the Ocean Megavirome and Support Independent Origins of Viral Gigantism.</title>
        <authorList>
            <person name="Backstrom D."/>
            <person name="Yutin N."/>
            <person name="Jorgensen S.L."/>
            <person name="Dharamshi J."/>
            <person name="Homa F."/>
            <person name="Zaremba-Niedwiedzka K."/>
            <person name="Spang A."/>
            <person name="Wolf Y.I."/>
            <person name="Koonin E.V."/>
            <person name="Ettema T.J."/>
        </authorList>
    </citation>
    <scope>NUCLEOTIDE SEQUENCE</scope>
</reference>
<dbReference type="Gene3D" id="1.20.120.1750">
    <property type="match status" value="1"/>
</dbReference>
<dbReference type="EMBL" id="MK500328">
    <property type="protein sequence ID" value="QBK86028.1"/>
    <property type="molecule type" value="Genomic_DNA"/>
</dbReference>
<evidence type="ECO:0000313" key="2">
    <source>
        <dbReference type="EMBL" id="QBK86028.1"/>
    </source>
</evidence>
<keyword evidence="1" id="KW-0175">Coiled coil</keyword>
<dbReference type="InterPro" id="IPR031127">
    <property type="entry name" value="E3_UB_ligase_RBR"/>
</dbReference>
<dbReference type="SUPFAM" id="SSF57850">
    <property type="entry name" value="RING/U-box"/>
    <property type="match status" value="1"/>
</dbReference>
<dbReference type="GO" id="GO:0016567">
    <property type="term" value="P:protein ubiquitination"/>
    <property type="evidence" value="ECO:0007669"/>
    <property type="project" value="InterPro"/>
</dbReference>